<dbReference type="EMBL" id="JAFMPK010000047">
    <property type="protein sequence ID" value="MBO0610702.1"/>
    <property type="molecule type" value="Genomic_DNA"/>
</dbReference>
<dbReference type="RefSeq" id="WP_207276611.1">
    <property type="nucleotide sequence ID" value="NZ_JAFMPK010000047.1"/>
</dbReference>
<comment type="caution">
    <text evidence="1">The sequence shown here is derived from an EMBL/GenBank/DDBJ whole genome shotgun (WGS) entry which is preliminary data.</text>
</comment>
<name>A0ABS3ICE5_9MICO</name>
<reference evidence="2" key="2">
    <citation type="submission" date="2023-07" db="EMBL/GenBank/DDBJ databases">
        <title>Myceligenerans salitolerans sp. nov., a halotolerant actinomycete isolated from a salt lake in Xinjiang, China.</title>
        <authorList>
            <person name="Guan T."/>
        </authorList>
    </citation>
    <scope>NUCLEOTIDE SEQUENCE [LARGE SCALE GENOMIC DNA]</scope>
    <source>
        <strain evidence="2">XHU 5031</strain>
    </source>
</reference>
<reference evidence="1 2" key="1">
    <citation type="submission" date="2021-03" db="EMBL/GenBank/DDBJ databases">
        <authorList>
            <person name="Xin L."/>
        </authorList>
    </citation>
    <scope>NUCLEOTIDE SEQUENCE [LARGE SCALE GENOMIC DNA]</scope>
    <source>
        <strain evidence="1 2">XHU 5031</strain>
    </source>
</reference>
<evidence type="ECO:0000313" key="2">
    <source>
        <dbReference type="Proteomes" id="UP000664617"/>
    </source>
</evidence>
<organism evidence="1 2">
    <name type="scientific">Myceligenerans salitolerans</name>
    <dbReference type="NCBI Taxonomy" id="1230528"/>
    <lineage>
        <taxon>Bacteria</taxon>
        <taxon>Bacillati</taxon>
        <taxon>Actinomycetota</taxon>
        <taxon>Actinomycetes</taxon>
        <taxon>Micrococcales</taxon>
        <taxon>Promicromonosporaceae</taxon>
        <taxon>Myceligenerans</taxon>
    </lineage>
</organism>
<protein>
    <submittedName>
        <fullName evidence="1">Uncharacterized protein</fullName>
    </submittedName>
</protein>
<keyword evidence="2" id="KW-1185">Reference proteome</keyword>
<dbReference type="Proteomes" id="UP000664617">
    <property type="component" value="Unassembled WGS sequence"/>
</dbReference>
<proteinExistence type="predicted"/>
<gene>
    <name evidence="1" type="ORF">J0911_16880</name>
</gene>
<sequence>MARPLPLRWGHETELTVSAVQAFDPYLKWGRAVPYCSGYLPQPVVRTTARRTADGHLADGFLTSFVNTSRVEPINTVDDVAVIFDQWLTVLSRLGLNARHIRLHGDLAIWRRREVQGVTLRFSHAGLSLGDLVVLQPVDQPERLVVDLGTGLERLGWAISRLPWTTVVHGRPTTLLAGEQLDTLRTATLLLASGVHPAARGAGSVTHRSLRRLLHLSAQTGHLQNLRSSAQSIYAYWAQTTNLRLPWAAVEDSLVRTLDL</sequence>
<evidence type="ECO:0000313" key="1">
    <source>
        <dbReference type="EMBL" id="MBO0610702.1"/>
    </source>
</evidence>
<accession>A0ABS3ICE5</accession>